<dbReference type="EMBL" id="JACHIA010000011">
    <property type="protein sequence ID" value="MBB6071977.1"/>
    <property type="molecule type" value="Genomic_DNA"/>
</dbReference>
<protein>
    <submittedName>
        <fullName evidence="2">Uncharacterized protein</fullName>
    </submittedName>
</protein>
<proteinExistence type="predicted"/>
<name>A0A841H1T2_9BACT</name>
<sequence>MNQKPRTADARVRDFSCAGPQPDPQSQSAEADFVSFEARFQPPGSRSAATHDFLSAGRVYFLRSSAERVTPMRSASRRERLA</sequence>
<organism evidence="2 3">
    <name type="scientific">Longimicrobium terrae</name>
    <dbReference type="NCBI Taxonomy" id="1639882"/>
    <lineage>
        <taxon>Bacteria</taxon>
        <taxon>Pseudomonadati</taxon>
        <taxon>Gemmatimonadota</taxon>
        <taxon>Longimicrobiia</taxon>
        <taxon>Longimicrobiales</taxon>
        <taxon>Longimicrobiaceae</taxon>
        <taxon>Longimicrobium</taxon>
    </lineage>
</organism>
<dbReference type="AlphaFoldDB" id="A0A841H1T2"/>
<gene>
    <name evidence="2" type="ORF">HNQ61_003637</name>
</gene>
<evidence type="ECO:0000256" key="1">
    <source>
        <dbReference type="SAM" id="MobiDB-lite"/>
    </source>
</evidence>
<keyword evidence="3" id="KW-1185">Reference proteome</keyword>
<comment type="caution">
    <text evidence="2">The sequence shown here is derived from an EMBL/GenBank/DDBJ whole genome shotgun (WGS) entry which is preliminary data.</text>
</comment>
<accession>A0A841H1T2</accession>
<feature type="compositionally biased region" description="Basic and acidic residues" evidence="1">
    <location>
        <begin position="1"/>
        <end position="14"/>
    </location>
</feature>
<evidence type="ECO:0000313" key="2">
    <source>
        <dbReference type="EMBL" id="MBB6071977.1"/>
    </source>
</evidence>
<dbReference type="Proteomes" id="UP000582837">
    <property type="component" value="Unassembled WGS sequence"/>
</dbReference>
<reference evidence="2 3" key="1">
    <citation type="submission" date="2020-08" db="EMBL/GenBank/DDBJ databases">
        <title>Genomic Encyclopedia of Type Strains, Phase IV (KMG-IV): sequencing the most valuable type-strain genomes for metagenomic binning, comparative biology and taxonomic classification.</title>
        <authorList>
            <person name="Goeker M."/>
        </authorList>
    </citation>
    <scope>NUCLEOTIDE SEQUENCE [LARGE SCALE GENOMIC DNA]</scope>
    <source>
        <strain evidence="2 3">DSM 29007</strain>
    </source>
</reference>
<feature type="region of interest" description="Disordered" evidence="1">
    <location>
        <begin position="1"/>
        <end position="31"/>
    </location>
</feature>
<evidence type="ECO:0000313" key="3">
    <source>
        <dbReference type="Proteomes" id="UP000582837"/>
    </source>
</evidence>